<comment type="subcellular location">
    <subcellularLocation>
        <location evidence="1">Cytoplasm</location>
    </subcellularLocation>
</comment>
<evidence type="ECO:0000256" key="1">
    <source>
        <dbReference type="ARBA" id="ARBA00004496"/>
    </source>
</evidence>
<dbReference type="AlphaFoldDB" id="A0A2P5TPX7"/>
<keyword evidence="7" id="KW-1185">Reference proteome</keyword>
<accession>A0A2P5TPX7</accession>
<dbReference type="Pfam" id="PF07167">
    <property type="entry name" value="PhaC_N"/>
    <property type="match status" value="1"/>
</dbReference>
<proteinExistence type="predicted"/>
<sequence length="594" mass="67198">MQQNTFNNSDPIGQFFNWNETMWSEMQKARMGDNPVTDALSQVNSDDLKVFYQAVSTNPMRLLDMQMQWWQGQLAICQNSMIKSMDNSTESLVQNPPGDRRFQHQSWKDDPHFDFMRQSYLHFAKSLTEMLEVIEGIPEPVRQRLSFTFRQTINALAPTNFIWSNPELLQRTLEEKGANLVKGIELFQEDMAASADMLKIRMTRQGAFTLGQDLATTPGEVVFRNDIFELIQYGASTETVHQTPLLVIPPFINKFYILDLKEQNSLVGWLRDQGHTVFIMSWRNPGKEQASIGFPDLIHSGTMEAIRVIEQITTEKEVNAIGYCIGGTLLASTMALYAARRMKPRVKSATFLTTLLDFTQPGEVGVFINDPVVSAIEKMSETQGFFDGRQMAVTFSLLRENSLYWNYYIDNYLKGEEPSDFDILYWNSDSTNLSAACASFLLRELYLNNRLSQSGEVKVGNFGIDLGKVKTPSYFLSTKEDHIALWDATFGGSRLLGGDTTLVLGESGHVAGVVNPPHKNKYGYWLSDADFDSPDQWLASARREAGSWWTHWQQWATPHLGEQSVPARAVGSEECPGLMPAPGQYVQQTLPVED</sequence>
<protein>
    <submittedName>
        <fullName evidence="6">Class I poly(R)-hydroxyalkanoic acid synthase</fullName>
    </submittedName>
</protein>
<reference evidence="7" key="1">
    <citation type="submission" date="2016-11" db="EMBL/GenBank/DDBJ databases">
        <authorList>
            <person name="Sisinthy S."/>
            <person name="Ara S."/>
            <person name="Gundlapally S.R."/>
        </authorList>
    </citation>
    <scope>NUCLEOTIDE SEQUENCE [LARGE SCALE GENOMIC DNA]</scope>
    <source>
        <strain evidence="7">V1-41</strain>
    </source>
</reference>
<dbReference type="EMBL" id="MPZM01000005">
    <property type="protein sequence ID" value="PPL17769.1"/>
    <property type="molecule type" value="Genomic_DNA"/>
</dbReference>
<name>A0A2P5TPX7_9GAMM</name>
<keyword evidence="2" id="KW-0963">Cytoplasm</keyword>
<evidence type="ECO:0000256" key="3">
    <source>
        <dbReference type="ARBA" id="ARBA00022679"/>
    </source>
</evidence>
<organism evidence="6 7">
    <name type="scientific">Oceanisphaera arctica</name>
    <dbReference type="NCBI Taxonomy" id="641510"/>
    <lineage>
        <taxon>Bacteria</taxon>
        <taxon>Pseudomonadati</taxon>
        <taxon>Pseudomonadota</taxon>
        <taxon>Gammaproteobacteria</taxon>
        <taxon>Aeromonadales</taxon>
        <taxon>Aeromonadaceae</taxon>
        <taxon>Oceanisphaera</taxon>
    </lineage>
</organism>
<dbReference type="NCBIfam" id="TIGR01838">
    <property type="entry name" value="PHA_synth_I"/>
    <property type="match status" value="1"/>
</dbReference>
<dbReference type="SUPFAM" id="SSF53474">
    <property type="entry name" value="alpha/beta-Hydrolases"/>
    <property type="match status" value="1"/>
</dbReference>
<dbReference type="OrthoDB" id="7208816at2"/>
<dbReference type="InterPro" id="IPR010963">
    <property type="entry name" value="PHA_synth_I"/>
</dbReference>
<evidence type="ECO:0000259" key="5">
    <source>
        <dbReference type="Pfam" id="PF07167"/>
    </source>
</evidence>
<evidence type="ECO:0000256" key="2">
    <source>
        <dbReference type="ARBA" id="ARBA00022490"/>
    </source>
</evidence>
<dbReference type="Gene3D" id="3.40.50.1820">
    <property type="entry name" value="alpha/beta hydrolase"/>
    <property type="match status" value="1"/>
</dbReference>
<evidence type="ECO:0000313" key="7">
    <source>
        <dbReference type="Proteomes" id="UP000242231"/>
    </source>
</evidence>
<keyword evidence="3" id="KW-0808">Transferase</keyword>
<dbReference type="GO" id="GO:0016746">
    <property type="term" value="F:acyltransferase activity"/>
    <property type="evidence" value="ECO:0007669"/>
    <property type="project" value="UniProtKB-KW"/>
</dbReference>
<feature type="domain" description="Poly-beta-hydroxybutyrate polymerase N-terminal" evidence="5">
    <location>
        <begin position="99"/>
        <end position="270"/>
    </location>
</feature>
<keyword evidence="4" id="KW-0012">Acyltransferase</keyword>
<evidence type="ECO:0000313" key="6">
    <source>
        <dbReference type="EMBL" id="PPL17769.1"/>
    </source>
</evidence>
<evidence type="ECO:0000256" key="4">
    <source>
        <dbReference type="ARBA" id="ARBA00023315"/>
    </source>
</evidence>
<dbReference type="GO" id="GO:0042619">
    <property type="term" value="P:poly-hydroxybutyrate biosynthetic process"/>
    <property type="evidence" value="ECO:0007669"/>
    <property type="project" value="InterPro"/>
</dbReference>
<dbReference type="InterPro" id="IPR029058">
    <property type="entry name" value="AB_hydrolase_fold"/>
</dbReference>
<dbReference type="PANTHER" id="PTHR36837">
    <property type="entry name" value="POLY(3-HYDROXYALKANOATE) POLYMERASE SUBUNIT PHAC"/>
    <property type="match status" value="1"/>
</dbReference>
<dbReference type="GO" id="GO:0005737">
    <property type="term" value="C:cytoplasm"/>
    <property type="evidence" value="ECO:0007669"/>
    <property type="project" value="UniProtKB-SubCell"/>
</dbReference>
<comment type="caution">
    <text evidence="6">The sequence shown here is derived from an EMBL/GenBank/DDBJ whole genome shotgun (WGS) entry which is preliminary data.</text>
</comment>
<dbReference type="InterPro" id="IPR010941">
    <property type="entry name" value="PhaC_N"/>
</dbReference>
<dbReference type="Proteomes" id="UP000242231">
    <property type="component" value="Unassembled WGS sequence"/>
</dbReference>
<gene>
    <name evidence="6" type="ORF">UN63_04205</name>
</gene>
<dbReference type="PANTHER" id="PTHR36837:SF5">
    <property type="entry name" value="POLY-3-HYDROXYBUTYRATE SYNTHASE"/>
    <property type="match status" value="1"/>
</dbReference>
<dbReference type="InterPro" id="IPR051321">
    <property type="entry name" value="PHA/PHB_synthase"/>
</dbReference>